<dbReference type="OrthoDB" id="20772at2759"/>
<dbReference type="AlphaFoldDB" id="A0A4S4M722"/>
<feature type="region of interest" description="Disordered" evidence="1">
    <location>
        <begin position="189"/>
        <end position="215"/>
    </location>
</feature>
<feature type="compositionally biased region" description="Basic and acidic residues" evidence="1">
    <location>
        <begin position="57"/>
        <end position="67"/>
    </location>
</feature>
<reference evidence="2 3" key="1">
    <citation type="submission" date="2019-02" db="EMBL/GenBank/DDBJ databases">
        <title>Genome sequencing of the rare red list fungi Bondarzewia mesenterica.</title>
        <authorList>
            <person name="Buettner E."/>
            <person name="Kellner H."/>
        </authorList>
    </citation>
    <scope>NUCLEOTIDE SEQUENCE [LARGE SCALE GENOMIC DNA]</scope>
    <source>
        <strain evidence="2 3">DSM 108281</strain>
    </source>
</reference>
<gene>
    <name evidence="2" type="ORF">EW146_g524</name>
</gene>
<evidence type="ECO:0000313" key="2">
    <source>
        <dbReference type="EMBL" id="THH20959.1"/>
    </source>
</evidence>
<feature type="compositionally biased region" description="Low complexity" evidence="1">
    <location>
        <begin position="189"/>
        <end position="198"/>
    </location>
</feature>
<evidence type="ECO:0000256" key="1">
    <source>
        <dbReference type="SAM" id="MobiDB-lite"/>
    </source>
</evidence>
<feature type="region of interest" description="Disordered" evidence="1">
    <location>
        <begin position="1"/>
        <end position="23"/>
    </location>
</feature>
<proteinExistence type="predicted"/>
<feature type="region of interest" description="Disordered" evidence="1">
    <location>
        <begin position="387"/>
        <end position="414"/>
    </location>
</feature>
<dbReference type="EMBL" id="SGPL01000011">
    <property type="protein sequence ID" value="THH20959.1"/>
    <property type="molecule type" value="Genomic_DNA"/>
</dbReference>
<keyword evidence="3" id="KW-1185">Reference proteome</keyword>
<feature type="compositionally biased region" description="Acidic residues" evidence="1">
    <location>
        <begin position="44"/>
        <end position="56"/>
    </location>
</feature>
<evidence type="ECO:0000313" key="3">
    <source>
        <dbReference type="Proteomes" id="UP000310158"/>
    </source>
</evidence>
<organism evidence="2 3">
    <name type="scientific">Bondarzewia mesenterica</name>
    <dbReference type="NCBI Taxonomy" id="1095465"/>
    <lineage>
        <taxon>Eukaryota</taxon>
        <taxon>Fungi</taxon>
        <taxon>Dikarya</taxon>
        <taxon>Basidiomycota</taxon>
        <taxon>Agaricomycotina</taxon>
        <taxon>Agaricomycetes</taxon>
        <taxon>Russulales</taxon>
        <taxon>Bondarzewiaceae</taxon>
        <taxon>Bondarzewia</taxon>
    </lineage>
</organism>
<feature type="compositionally biased region" description="Polar residues" evidence="1">
    <location>
        <begin position="388"/>
        <end position="398"/>
    </location>
</feature>
<feature type="region of interest" description="Disordered" evidence="1">
    <location>
        <begin position="42"/>
        <end position="145"/>
    </location>
</feature>
<comment type="caution">
    <text evidence="2">The sequence shown here is derived from an EMBL/GenBank/DDBJ whole genome shotgun (WGS) entry which is preliminary data.</text>
</comment>
<accession>A0A4S4M722</accession>
<protein>
    <submittedName>
        <fullName evidence="2">Uncharacterized protein</fullName>
    </submittedName>
</protein>
<dbReference type="Proteomes" id="UP000310158">
    <property type="component" value="Unassembled WGS sequence"/>
</dbReference>
<sequence length="438" mass="47888">MSLQNTEDLVVPDSKGERVSRRKDKLKWKKITMNRNVEVIELTSSEDEFESSDSSDGDAHSPRKTEIEIIEISDSSGSEEQHEEETTHPIPTIAKCQPDGPVSLYSDLSDTDDGAILTLDEPKSAIRPAPRRPLPSSLVGPSRLPQHSRACIRLRPASQLSSSDEVESLLADPTPETLLGKINTPLTLRTTLPTIPSTPVKPRTPAKFPRTPRTSKKAVALAAQARLEAYAQDLFEDLNRVVFDDELPHGTKLVWSKRLLTTAGRAKWHKTHSKYPLARNVPSSLLDYQQGSEGGAREGLEVMGSEGDAQETRGRNLYMTMKSRIRTSGVSAPPIFRAYPSTDPAYTKECGNCAKVYGRFSKSIRPDAVVCGACKIGKLEALFPVRGTKTQTPKSKTGSRLAAGTARDSPRSLPRTDVDVNLEIEVLVGTVGGLRLEG</sequence>
<name>A0A4S4M722_9AGAM</name>